<dbReference type="PROSITE" id="PS50011">
    <property type="entry name" value="PROTEIN_KINASE_DOM"/>
    <property type="match status" value="1"/>
</dbReference>
<dbReference type="PANTHER" id="PTHR45707">
    <property type="entry name" value="C2 CALCIUM/LIPID-BINDING PLANT PHOSPHORIBOSYLTRANSFERASE FAMILY PROTEIN"/>
    <property type="match status" value="1"/>
</dbReference>
<dbReference type="GO" id="GO:0005524">
    <property type="term" value="F:ATP binding"/>
    <property type="evidence" value="ECO:0007669"/>
    <property type="project" value="InterPro"/>
</dbReference>
<dbReference type="Pfam" id="PF00069">
    <property type="entry name" value="Pkinase"/>
    <property type="match status" value="1"/>
</dbReference>
<feature type="domain" description="Protein kinase" evidence="1">
    <location>
        <begin position="1"/>
        <end position="114"/>
    </location>
</feature>
<dbReference type="InterPro" id="IPR000719">
    <property type="entry name" value="Prot_kinase_dom"/>
</dbReference>
<reference evidence="2 3" key="1">
    <citation type="submission" date="2016-09" db="EMBL/GenBank/DDBJ databases">
        <title>The draft genome of Dichanthelium oligosanthes: A C3 panicoid grass species.</title>
        <authorList>
            <person name="Studer A.J."/>
            <person name="Schnable J.C."/>
            <person name="Brutnell T.P."/>
        </authorList>
    </citation>
    <scope>NUCLEOTIDE SEQUENCE [LARGE SCALE GENOMIC DNA]</scope>
    <source>
        <strain evidence="3">cv. Kellogg 1175</strain>
        <tissue evidence="2">Leaf</tissue>
    </source>
</reference>
<evidence type="ECO:0000313" key="3">
    <source>
        <dbReference type="Proteomes" id="UP000095767"/>
    </source>
</evidence>
<dbReference type="OrthoDB" id="693220at2759"/>
<dbReference type="EMBL" id="LWDX02071618">
    <property type="protein sequence ID" value="OEL13979.1"/>
    <property type="molecule type" value="Genomic_DNA"/>
</dbReference>
<name>A0A1E5UM77_9POAL</name>
<dbReference type="STRING" id="888268.A0A1E5UM77"/>
<protein>
    <recommendedName>
        <fullName evidence="1">Protein kinase domain-containing protein</fullName>
    </recommendedName>
</protein>
<organism evidence="2 3">
    <name type="scientific">Dichanthelium oligosanthes</name>
    <dbReference type="NCBI Taxonomy" id="888268"/>
    <lineage>
        <taxon>Eukaryota</taxon>
        <taxon>Viridiplantae</taxon>
        <taxon>Streptophyta</taxon>
        <taxon>Embryophyta</taxon>
        <taxon>Tracheophyta</taxon>
        <taxon>Spermatophyta</taxon>
        <taxon>Magnoliopsida</taxon>
        <taxon>Liliopsida</taxon>
        <taxon>Poales</taxon>
        <taxon>Poaceae</taxon>
        <taxon>PACMAD clade</taxon>
        <taxon>Panicoideae</taxon>
        <taxon>Panicodae</taxon>
        <taxon>Paniceae</taxon>
        <taxon>Dichantheliinae</taxon>
        <taxon>Dichanthelium</taxon>
    </lineage>
</organism>
<dbReference type="Proteomes" id="UP000095767">
    <property type="component" value="Unassembled WGS sequence"/>
</dbReference>
<dbReference type="SUPFAM" id="SSF56112">
    <property type="entry name" value="Protein kinase-like (PK-like)"/>
    <property type="match status" value="1"/>
</dbReference>
<keyword evidence="3" id="KW-1185">Reference proteome</keyword>
<gene>
    <name evidence="2" type="ORF">BAE44_0025002</name>
</gene>
<accession>A0A1E5UM77</accession>
<sequence length="114" mass="13214">MMPKIADFGLSRLVGNTQTYITRYLIGTRGYMPPEYIQNLQISKKYDVFSLGVIIIEIMAGPLGYSKYDEMSSQQFIELVRRLSYIPGMYTKTGRIGCIQHRGMHQRKQLIAWK</sequence>
<comment type="caution">
    <text evidence="2">The sequence shown here is derived from an EMBL/GenBank/DDBJ whole genome shotgun (WGS) entry which is preliminary data.</text>
</comment>
<dbReference type="PANTHER" id="PTHR45707:SF56">
    <property type="entry name" value="OS11G0608700 PROTEIN"/>
    <property type="match status" value="1"/>
</dbReference>
<dbReference type="InterPro" id="IPR011009">
    <property type="entry name" value="Kinase-like_dom_sf"/>
</dbReference>
<evidence type="ECO:0000313" key="2">
    <source>
        <dbReference type="EMBL" id="OEL13979.1"/>
    </source>
</evidence>
<proteinExistence type="predicted"/>
<dbReference type="AlphaFoldDB" id="A0A1E5UM77"/>
<dbReference type="GO" id="GO:0004672">
    <property type="term" value="F:protein kinase activity"/>
    <property type="evidence" value="ECO:0007669"/>
    <property type="project" value="InterPro"/>
</dbReference>
<dbReference type="Gene3D" id="1.10.510.10">
    <property type="entry name" value="Transferase(Phosphotransferase) domain 1"/>
    <property type="match status" value="1"/>
</dbReference>
<evidence type="ECO:0000259" key="1">
    <source>
        <dbReference type="PROSITE" id="PS50011"/>
    </source>
</evidence>